<comment type="caution">
    <text evidence="2">The sequence shown here is derived from an EMBL/GenBank/DDBJ whole genome shotgun (WGS) entry which is preliminary data.</text>
</comment>
<feature type="signal peptide" evidence="1">
    <location>
        <begin position="1"/>
        <end position="19"/>
    </location>
</feature>
<dbReference type="Gene3D" id="2.60.120.260">
    <property type="entry name" value="Galactose-binding domain-like"/>
    <property type="match status" value="1"/>
</dbReference>
<dbReference type="EMBL" id="CAVNYO010000158">
    <property type="protein sequence ID" value="CAK5270015.1"/>
    <property type="molecule type" value="Genomic_DNA"/>
</dbReference>
<keyword evidence="1" id="KW-0732">Signal</keyword>
<organism evidence="2 3">
    <name type="scientific">Mycena citricolor</name>
    <dbReference type="NCBI Taxonomy" id="2018698"/>
    <lineage>
        <taxon>Eukaryota</taxon>
        <taxon>Fungi</taxon>
        <taxon>Dikarya</taxon>
        <taxon>Basidiomycota</taxon>
        <taxon>Agaricomycotina</taxon>
        <taxon>Agaricomycetes</taxon>
        <taxon>Agaricomycetidae</taxon>
        <taxon>Agaricales</taxon>
        <taxon>Marasmiineae</taxon>
        <taxon>Mycenaceae</taxon>
        <taxon>Mycena</taxon>
    </lineage>
</organism>
<name>A0AAD2H719_9AGAR</name>
<dbReference type="AlphaFoldDB" id="A0AAD2H719"/>
<evidence type="ECO:0000313" key="3">
    <source>
        <dbReference type="Proteomes" id="UP001295794"/>
    </source>
</evidence>
<sequence length="157" mass="16930">MLVFQTALLVLTALAGVQALDFSASQWIWTTDVSNGLAPVATRAFRKEFVARAGKTPVEADIIITTDNSFDLYVNDNLVGSSVDWRYAARFCVPLTDCLNVFAVNATNGGLAPNLAAPNAAGLLVAIQMRVTFLAWPSGLYRRRMAFFGLGVDLAVK</sequence>
<dbReference type="Proteomes" id="UP001295794">
    <property type="component" value="Unassembled WGS sequence"/>
</dbReference>
<feature type="chain" id="PRO_5042185555" evidence="1">
    <location>
        <begin position="20"/>
        <end position="157"/>
    </location>
</feature>
<protein>
    <submittedName>
        <fullName evidence="2">Uncharacterized protein</fullName>
    </submittedName>
</protein>
<accession>A0AAD2H719</accession>
<gene>
    <name evidence="2" type="ORF">MYCIT1_LOCUS14161</name>
</gene>
<proteinExistence type="predicted"/>
<reference evidence="2" key="1">
    <citation type="submission" date="2023-11" db="EMBL/GenBank/DDBJ databases">
        <authorList>
            <person name="De Vega J J."/>
            <person name="De Vega J J."/>
        </authorList>
    </citation>
    <scope>NUCLEOTIDE SEQUENCE</scope>
</reference>
<keyword evidence="3" id="KW-1185">Reference proteome</keyword>
<evidence type="ECO:0000256" key="1">
    <source>
        <dbReference type="SAM" id="SignalP"/>
    </source>
</evidence>
<evidence type="ECO:0000313" key="2">
    <source>
        <dbReference type="EMBL" id="CAK5270015.1"/>
    </source>
</evidence>